<dbReference type="Pfam" id="PF00289">
    <property type="entry name" value="Biotin_carb_N"/>
    <property type="match status" value="1"/>
</dbReference>
<keyword evidence="1" id="KW-0436">Ligase</keyword>
<keyword evidence="9" id="KW-1185">Reference proteome</keyword>
<dbReference type="PANTHER" id="PTHR18866:SF128">
    <property type="entry name" value="UREA AMIDOLYASE"/>
    <property type="match status" value="1"/>
</dbReference>
<keyword evidence="2 5" id="KW-0547">Nucleotide-binding</keyword>
<dbReference type="InterPro" id="IPR011764">
    <property type="entry name" value="Biotin_carboxylation_dom"/>
</dbReference>
<dbReference type="PROSITE" id="PS50975">
    <property type="entry name" value="ATP_GRASP"/>
    <property type="match status" value="1"/>
</dbReference>
<dbReference type="PROSITE" id="PS50979">
    <property type="entry name" value="BC"/>
    <property type="match status" value="1"/>
</dbReference>
<dbReference type="InterPro" id="IPR050856">
    <property type="entry name" value="Biotin_carboxylase_complex"/>
</dbReference>
<dbReference type="InterPro" id="IPR011054">
    <property type="entry name" value="Rudment_hybrid_motif"/>
</dbReference>
<protein>
    <submittedName>
        <fullName evidence="8">ATP-grasp domain-containing protein</fullName>
    </submittedName>
</protein>
<dbReference type="InterPro" id="IPR005479">
    <property type="entry name" value="CPAse_ATP-bd"/>
</dbReference>
<evidence type="ECO:0000256" key="5">
    <source>
        <dbReference type="PROSITE-ProRule" id="PRU00409"/>
    </source>
</evidence>
<evidence type="ECO:0000259" key="6">
    <source>
        <dbReference type="PROSITE" id="PS50975"/>
    </source>
</evidence>
<evidence type="ECO:0000259" key="7">
    <source>
        <dbReference type="PROSITE" id="PS50979"/>
    </source>
</evidence>
<proteinExistence type="predicted"/>
<gene>
    <name evidence="8" type="ORF">H6P80_13480</name>
</gene>
<keyword evidence="4" id="KW-0092">Biotin</keyword>
<accession>A0A842I2V7</accession>
<dbReference type="InterPro" id="IPR005481">
    <property type="entry name" value="BC-like_N"/>
</dbReference>
<evidence type="ECO:0000256" key="3">
    <source>
        <dbReference type="ARBA" id="ARBA00022840"/>
    </source>
</evidence>
<dbReference type="PANTHER" id="PTHR18866">
    <property type="entry name" value="CARBOXYLASE:PYRUVATE/ACETYL-COA/PROPIONYL-COA CARBOXYLASE"/>
    <property type="match status" value="1"/>
</dbReference>
<reference evidence="8 9" key="1">
    <citation type="submission" date="2020-08" db="EMBL/GenBank/DDBJ databases">
        <title>Draft genome sequence of Parasphingopyxis sp. GrpM-11.</title>
        <authorList>
            <person name="Oh J."/>
            <person name="Roh D.-H."/>
        </authorList>
    </citation>
    <scope>NUCLEOTIDE SEQUENCE [LARGE SCALE GENOMIC DNA]</scope>
    <source>
        <strain evidence="8 9">GrpM-11</strain>
    </source>
</reference>
<comment type="caution">
    <text evidence="8">The sequence shown here is derived from an EMBL/GenBank/DDBJ whole genome shotgun (WGS) entry which is preliminary data.</text>
</comment>
<dbReference type="InterPro" id="IPR005482">
    <property type="entry name" value="Biotin_COase_C"/>
</dbReference>
<dbReference type="InterPro" id="IPR016185">
    <property type="entry name" value="PreATP-grasp_dom_sf"/>
</dbReference>
<dbReference type="RefSeq" id="WP_185801874.1">
    <property type="nucleotide sequence ID" value="NZ_JACJVJ010000002.1"/>
</dbReference>
<name>A0A842I2V7_9SPHN</name>
<sequence length="445" mass="47006">MIKTLFIANRGEIALRVIRTAKRLGIETVLGVSEADVRSAAAWLADRVAPVGPAPSAQSYLSVDNVVKAAKASGADALHPGYGFLAENVALARACAEAGIVFVGPAPESLEAMGDKLMARTVGIAAGLPVVPGGEAADKDAARARAEETGYPLLLKAVSGGGGKGMKRVDEPADLDAQIDMAMAEAQAAFGDPRVYVERFIASGRHVEVQILGDGTSAIHLGTRDCSIQRRFQKLVEEAPAPNLPDDKRAAIEQAAVRLAEHLDYRGAGTVEFLVDAETFDFFFLEMNARIQVEHPVTEAITGIDLIEQQIIIADGSPLSLTQEMVRPFGHAIEVRINAEDWRKDFQPSPGIASAVRWPAGAGIRVDTHIFDGGEVPPFYDSLAGKLIAHGKDRGEAVAKLGAALGNFALAGMETTAGLHAAIAADPRFMEGGVDTRFFGEFAHG</sequence>
<dbReference type="InterPro" id="IPR011761">
    <property type="entry name" value="ATP-grasp"/>
</dbReference>
<dbReference type="GO" id="GO:0046872">
    <property type="term" value="F:metal ion binding"/>
    <property type="evidence" value="ECO:0007669"/>
    <property type="project" value="InterPro"/>
</dbReference>
<dbReference type="Gene3D" id="3.30.470.20">
    <property type="entry name" value="ATP-grasp fold, B domain"/>
    <property type="match status" value="1"/>
</dbReference>
<dbReference type="EMBL" id="JACJVJ010000002">
    <property type="protein sequence ID" value="MBC2778630.1"/>
    <property type="molecule type" value="Genomic_DNA"/>
</dbReference>
<dbReference type="Proteomes" id="UP000564378">
    <property type="component" value="Unassembled WGS sequence"/>
</dbReference>
<evidence type="ECO:0000256" key="2">
    <source>
        <dbReference type="ARBA" id="ARBA00022741"/>
    </source>
</evidence>
<dbReference type="SMART" id="SM00878">
    <property type="entry name" value="Biotin_carb_C"/>
    <property type="match status" value="1"/>
</dbReference>
<evidence type="ECO:0000256" key="4">
    <source>
        <dbReference type="ARBA" id="ARBA00023267"/>
    </source>
</evidence>
<dbReference type="Pfam" id="PF02785">
    <property type="entry name" value="Biotin_carb_C"/>
    <property type="match status" value="1"/>
</dbReference>
<evidence type="ECO:0000313" key="9">
    <source>
        <dbReference type="Proteomes" id="UP000564378"/>
    </source>
</evidence>
<feature type="domain" description="ATP-grasp" evidence="6">
    <location>
        <begin position="120"/>
        <end position="315"/>
    </location>
</feature>
<dbReference type="SUPFAM" id="SSF56059">
    <property type="entry name" value="Glutathione synthetase ATP-binding domain-like"/>
    <property type="match status" value="1"/>
</dbReference>
<dbReference type="Pfam" id="PF02786">
    <property type="entry name" value="CPSase_L_D2"/>
    <property type="match status" value="1"/>
</dbReference>
<dbReference type="AlphaFoldDB" id="A0A842I2V7"/>
<dbReference type="GO" id="GO:0005524">
    <property type="term" value="F:ATP binding"/>
    <property type="evidence" value="ECO:0007669"/>
    <property type="project" value="UniProtKB-UniRule"/>
</dbReference>
<dbReference type="GO" id="GO:0016874">
    <property type="term" value="F:ligase activity"/>
    <property type="evidence" value="ECO:0007669"/>
    <property type="project" value="UniProtKB-KW"/>
</dbReference>
<evidence type="ECO:0000256" key="1">
    <source>
        <dbReference type="ARBA" id="ARBA00022598"/>
    </source>
</evidence>
<organism evidence="8 9">
    <name type="scientific">Parasphingopyxis marina</name>
    <dbReference type="NCBI Taxonomy" id="2761622"/>
    <lineage>
        <taxon>Bacteria</taxon>
        <taxon>Pseudomonadati</taxon>
        <taxon>Pseudomonadota</taxon>
        <taxon>Alphaproteobacteria</taxon>
        <taxon>Sphingomonadales</taxon>
        <taxon>Sphingomonadaceae</taxon>
        <taxon>Parasphingopyxis</taxon>
    </lineage>
</organism>
<feature type="domain" description="Biotin carboxylation" evidence="7">
    <location>
        <begin position="1"/>
        <end position="444"/>
    </location>
</feature>
<dbReference type="PROSITE" id="PS00867">
    <property type="entry name" value="CPSASE_2"/>
    <property type="match status" value="1"/>
</dbReference>
<keyword evidence="3 5" id="KW-0067">ATP-binding</keyword>
<dbReference type="SUPFAM" id="SSF51246">
    <property type="entry name" value="Rudiment single hybrid motif"/>
    <property type="match status" value="1"/>
</dbReference>
<evidence type="ECO:0000313" key="8">
    <source>
        <dbReference type="EMBL" id="MBC2778630.1"/>
    </source>
</evidence>
<dbReference type="SUPFAM" id="SSF52440">
    <property type="entry name" value="PreATP-grasp domain"/>
    <property type="match status" value="1"/>
</dbReference>